<dbReference type="GO" id="GO:0004519">
    <property type="term" value="F:endonuclease activity"/>
    <property type="evidence" value="ECO:0007669"/>
    <property type="project" value="UniProtKB-KW"/>
</dbReference>
<gene>
    <name evidence="5 9" type="primary">mutL</name>
    <name evidence="9" type="ORF">G3569_15895</name>
</gene>
<reference evidence="9 10" key="1">
    <citation type="submission" date="2020-02" db="EMBL/GenBank/DDBJ databases">
        <title>Aliifodinibius halophilus 2W32, complete genome.</title>
        <authorList>
            <person name="Li Y."/>
            <person name="Wu S."/>
        </authorList>
    </citation>
    <scope>NUCLEOTIDE SEQUENCE [LARGE SCALE GENOMIC DNA]</scope>
    <source>
        <strain evidence="9 10">2W32</strain>
    </source>
</reference>
<dbReference type="InterPro" id="IPR014721">
    <property type="entry name" value="Ribsml_uS5_D2-typ_fold_subgr"/>
</dbReference>
<evidence type="ECO:0000313" key="9">
    <source>
        <dbReference type="EMBL" id="NGP89841.1"/>
    </source>
</evidence>
<evidence type="ECO:0000313" key="10">
    <source>
        <dbReference type="Proteomes" id="UP000479132"/>
    </source>
</evidence>
<dbReference type="GO" id="GO:0005524">
    <property type="term" value="F:ATP binding"/>
    <property type="evidence" value="ECO:0007669"/>
    <property type="project" value="InterPro"/>
</dbReference>
<evidence type="ECO:0000256" key="4">
    <source>
        <dbReference type="ARBA" id="ARBA00023204"/>
    </source>
</evidence>
<dbReference type="InterPro" id="IPR042121">
    <property type="entry name" value="MutL_C_regsub"/>
</dbReference>
<dbReference type="CDD" id="cd16926">
    <property type="entry name" value="HATPase_MutL-MLH-PMS-like"/>
    <property type="match status" value="1"/>
</dbReference>
<dbReference type="GO" id="GO:0140664">
    <property type="term" value="F:ATP-dependent DNA damage sensor activity"/>
    <property type="evidence" value="ECO:0007669"/>
    <property type="project" value="InterPro"/>
</dbReference>
<evidence type="ECO:0000256" key="5">
    <source>
        <dbReference type="HAMAP-Rule" id="MF_00149"/>
    </source>
</evidence>
<dbReference type="AlphaFoldDB" id="A0A6M1TCU7"/>
<feature type="domain" description="MutL C-terminal dimerisation" evidence="7">
    <location>
        <begin position="438"/>
        <end position="580"/>
    </location>
</feature>
<dbReference type="InterPro" id="IPR037198">
    <property type="entry name" value="MutL_C_sf"/>
</dbReference>
<protein>
    <recommendedName>
        <fullName evidence="2 5">DNA mismatch repair protein MutL</fullName>
    </recommendedName>
</protein>
<dbReference type="PANTHER" id="PTHR10073">
    <property type="entry name" value="DNA MISMATCH REPAIR PROTEIN MLH, PMS, MUTL"/>
    <property type="match status" value="1"/>
</dbReference>
<dbReference type="InterPro" id="IPR038973">
    <property type="entry name" value="MutL/Mlh/Pms-like"/>
</dbReference>
<feature type="compositionally biased region" description="Polar residues" evidence="6">
    <location>
        <begin position="354"/>
        <end position="373"/>
    </location>
</feature>
<keyword evidence="9" id="KW-0255">Endonuclease</keyword>
<dbReference type="Gene3D" id="3.30.1370.100">
    <property type="entry name" value="MutL, C-terminal domain, regulatory subdomain"/>
    <property type="match status" value="1"/>
</dbReference>
<comment type="caution">
    <text evidence="9">The sequence shown here is derived from an EMBL/GenBank/DDBJ whole genome shotgun (WGS) entry which is preliminary data.</text>
</comment>
<dbReference type="Pfam" id="PF01119">
    <property type="entry name" value="DNA_mis_repair"/>
    <property type="match status" value="1"/>
</dbReference>
<comment type="function">
    <text evidence="5">This protein is involved in the repair of mismatches in DNA. It is required for dam-dependent methyl-directed DNA mismatch repair. May act as a 'molecular matchmaker', a protein that promotes the formation of a stable complex between two or more DNA-binding proteins in an ATP-dependent manner without itself being part of a final effector complex.</text>
</comment>
<dbReference type="Proteomes" id="UP000479132">
    <property type="component" value="Unassembled WGS sequence"/>
</dbReference>
<feature type="compositionally biased region" description="Basic and acidic residues" evidence="6">
    <location>
        <begin position="343"/>
        <end position="353"/>
    </location>
</feature>
<dbReference type="InterPro" id="IPR002099">
    <property type="entry name" value="MutL/Mlh/PMS"/>
</dbReference>
<name>A0A6M1TCU7_9BACT</name>
<evidence type="ECO:0000256" key="6">
    <source>
        <dbReference type="SAM" id="MobiDB-lite"/>
    </source>
</evidence>
<keyword evidence="9" id="KW-0378">Hydrolase</keyword>
<dbReference type="InterPro" id="IPR013507">
    <property type="entry name" value="DNA_mismatch_S5_2-like"/>
</dbReference>
<dbReference type="Gene3D" id="3.30.1540.20">
    <property type="entry name" value="MutL, C-terminal domain, dimerisation subdomain"/>
    <property type="match status" value="1"/>
</dbReference>
<keyword evidence="3 5" id="KW-0227">DNA damage</keyword>
<dbReference type="NCBIfam" id="TIGR00585">
    <property type="entry name" value="mutl"/>
    <property type="match status" value="1"/>
</dbReference>
<evidence type="ECO:0000256" key="2">
    <source>
        <dbReference type="ARBA" id="ARBA00021975"/>
    </source>
</evidence>
<dbReference type="GO" id="GO:0006298">
    <property type="term" value="P:mismatch repair"/>
    <property type="evidence" value="ECO:0007669"/>
    <property type="project" value="UniProtKB-UniRule"/>
</dbReference>
<dbReference type="InterPro" id="IPR020667">
    <property type="entry name" value="DNA_mismatch_repair_MutL"/>
</dbReference>
<dbReference type="InterPro" id="IPR020568">
    <property type="entry name" value="Ribosomal_Su5_D2-typ_SF"/>
</dbReference>
<feature type="region of interest" description="Disordered" evidence="6">
    <location>
        <begin position="342"/>
        <end position="402"/>
    </location>
</feature>
<feature type="region of interest" description="Disordered" evidence="6">
    <location>
        <begin position="413"/>
        <end position="432"/>
    </location>
</feature>
<accession>A0A6M1TCU7</accession>
<keyword evidence="10" id="KW-1185">Reference proteome</keyword>
<dbReference type="HAMAP" id="MF_00149">
    <property type="entry name" value="DNA_mis_repair"/>
    <property type="match status" value="1"/>
</dbReference>
<evidence type="ECO:0000259" key="7">
    <source>
        <dbReference type="SMART" id="SM00853"/>
    </source>
</evidence>
<dbReference type="Pfam" id="PF13589">
    <property type="entry name" value="HATPase_c_3"/>
    <property type="match status" value="1"/>
</dbReference>
<dbReference type="Gene3D" id="3.30.565.10">
    <property type="entry name" value="Histidine kinase-like ATPase, C-terminal domain"/>
    <property type="match status" value="1"/>
</dbReference>
<dbReference type="GO" id="GO:0016887">
    <property type="term" value="F:ATP hydrolysis activity"/>
    <property type="evidence" value="ECO:0007669"/>
    <property type="project" value="InterPro"/>
</dbReference>
<organism evidence="9 10">
    <name type="scientific">Fodinibius halophilus</name>
    <dbReference type="NCBI Taxonomy" id="1736908"/>
    <lineage>
        <taxon>Bacteria</taxon>
        <taxon>Pseudomonadati</taxon>
        <taxon>Balneolota</taxon>
        <taxon>Balneolia</taxon>
        <taxon>Balneolales</taxon>
        <taxon>Balneolaceae</taxon>
        <taxon>Fodinibius</taxon>
    </lineage>
</organism>
<keyword evidence="4 5" id="KW-0234">DNA repair</keyword>
<dbReference type="Gene3D" id="3.30.230.10">
    <property type="match status" value="1"/>
</dbReference>
<dbReference type="FunFam" id="3.30.565.10:FF:000003">
    <property type="entry name" value="DNA mismatch repair endonuclease MutL"/>
    <property type="match status" value="1"/>
</dbReference>
<dbReference type="InterPro" id="IPR036890">
    <property type="entry name" value="HATPase_C_sf"/>
</dbReference>
<dbReference type="SMART" id="SM00853">
    <property type="entry name" value="MutL_C"/>
    <property type="match status" value="1"/>
</dbReference>
<dbReference type="SUPFAM" id="SSF118116">
    <property type="entry name" value="DNA mismatch repair protein MutL"/>
    <property type="match status" value="1"/>
</dbReference>
<feature type="domain" description="DNA mismatch repair protein S5" evidence="8">
    <location>
        <begin position="217"/>
        <end position="335"/>
    </location>
</feature>
<dbReference type="EMBL" id="JAALLS010000026">
    <property type="protein sequence ID" value="NGP89841.1"/>
    <property type="molecule type" value="Genomic_DNA"/>
</dbReference>
<dbReference type="RefSeq" id="WP_165271002.1">
    <property type="nucleotide sequence ID" value="NZ_JAALLS010000026.1"/>
</dbReference>
<keyword evidence="9" id="KW-0540">Nuclease</keyword>
<dbReference type="SUPFAM" id="SSF54211">
    <property type="entry name" value="Ribosomal protein S5 domain 2-like"/>
    <property type="match status" value="1"/>
</dbReference>
<dbReference type="GO" id="GO:0030983">
    <property type="term" value="F:mismatched DNA binding"/>
    <property type="evidence" value="ECO:0007669"/>
    <property type="project" value="InterPro"/>
</dbReference>
<dbReference type="SUPFAM" id="SSF55874">
    <property type="entry name" value="ATPase domain of HSP90 chaperone/DNA topoisomerase II/histidine kinase"/>
    <property type="match status" value="1"/>
</dbReference>
<evidence type="ECO:0000256" key="3">
    <source>
        <dbReference type="ARBA" id="ARBA00022763"/>
    </source>
</evidence>
<comment type="similarity">
    <text evidence="1 5">Belongs to the DNA mismatch repair MutL/HexB family.</text>
</comment>
<dbReference type="Pfam" id="PF08676">
    <property type="entry name" value="MutL_C"/>
    <property type="match status" value="1"/>
</dbReference>
<dbReference type="CDD" id="cd00782">
    <property type="entry name" value="MutL_Trans"/>
    <property type="match status" value="1"/>
</dbReference>
<sequence>MTQETDSSNSIIRQLPPEISNKIAAGEVIQRPSSVVKELLDNSIDAGADHIKIVIQNAGRTLIQVVDNGSGIGKEDIRLCFEQHATSKIQDMDDLFRVRTLGFRGEAMASIASVAQVTLKTKRHEDDMGYKYEIWGGEEKSFEPAAVEAGTSVAVRNLFFNVRARRQFLKTDATEFRHILKTVQQAALANPDIGFELIADTDTIYDLPKEQSMKERISGMFGKSYKASLIKFREETSYLTVHGILADPKLTKRSRGEQFIFVNGRPIQHRWLTHTILSIYDTWTGEKDYPFYAIFLEVDPKQVDVNVHPAKEEVKFEDERSMIKLTKSVVKKALNEQFLVPDVTDREQKDDSSSPRGFSSNFNFGGRKNTGSKQKQDNPVKFPSRINFDRPEKSSKKRGQNDFSKQLYDFDDQSEEQGAESGQDAGQSDRPQRMRDRGFWQLHDCYILTQTRSGLCMIDQHAAHKRIVYEKALSATEAAIPSTQQLLFAQTVEFSASEFSLLEELHPIIQRMGFNVQLMSGNTAMVSGVPADIDVGDEQSVLKSMLHQYKELDGKFDFDERRKLAIAFASKTAIQKGKKLTDLEMENLLDQLFACEEPYKDPLNKPTIEYIPLEDIEARFR</sequence>
<dbReference type="SMART" id="SM01340">
    <property type="entry name" value="DNA_mis_repair"/>
    <property type="match status" value="1"/>
</dbReference>
<evidence type="ECO:0000256" key="1">
    <source>
        <dbReference type="ARBA" id="ARBA00006082"/>
    </source>
</evidence>
<dbReference type="InterPro" id="IPR042120">
    <property type="entry name" value="MutL_C_dimsub"/>
</dbReference>
<dbReference type="PANTHER" id="PTHR10073:SF12">
    <property type="entry name" value="DNA MISMATCH REPAIR PROTEIN MLH1"/>
    <property type="match status" value="1"/>
</dbReference>
<proteinExistence type="inferred from homology"/>
<dbReference type="InterPro" id="IPR014790">
    <property type="entry name" value="MutL_C"/>
</dbReference>
<evidence type="ECO:0000259" key="8">
    <source>
        <dbReference type="SMART" id="SM01340"/>
    </source>
</evidence>
<dbReference type="GO" id="GO:0032300">
    <property type="term" value="C:mismatch repair complex"/>
    <property type="evidence" value="ECO:0007669"/>
    <property type="project" value="InterPro"/>
</dbReference>